<dbReference type="EMBL" id="JQ182727">
    <property type="protein sequence ID" value="AFM75996.1"/>
    <property type="molecule type" value="Genomic_DNA"/>
</dbReference>
<dbReference type="RefSeq" id="YP_007111662.1">
    <property type="nucleotide sequence ID" value="NC_019709.1"/>
</dbReference>
<organism evidence="1 2">
    <name type="scientific">Escherichia phage mEpX1</name>
    <dbReference type="NCBI Taxonomy" id="1147153"/>
    <lineage>
        <taxon>Viruses</taxon>
        <taxon>Duplodnaviria</taxon>
        <taxon>Heunggongvirae</taxon>
        <taxon>Uroviricota</taxon>
        <taxon>Caudoviricetes</taxon>
        <taxon>Hendrixvirinae</taxon>
        <taxon>Cuauhtlivirus</taxon>
        <taxon>Cuauhtlivirus mEpX1</taxon>
    </lineage>
</organism>
<evidence type="ECO:0000313" key="2">
    <source>
        <dbReference type="Proteomes" id="UP000010399"/>
    </source>
</evidence>
<accession>K7PJL9</accession>
<dbReference type="KEGG" id="vg:14181484"/>
<name>K7PJL9_9CAUD</name>
<reference evidence="2" key="1">
    <citation type="submission" date="2011-11" db="EMBL/GenBank/DDBJ databases">
        <title>The genomes of several lambdoid coliphages.</title>
        <authorList>
            <person name="Refardt D."/>
            <person name="Gencoglu M."/>
            <person name="Kunzli-Gontarczyk M."/>
            <person name="Bruggmann R."/>
            <person name="Kropinski A.M."/>
        </authorList>
    </citation>
    <scope>NUCLEOTIDE SEQUENCE [LARGE SCALE GENOMIC DNA]</scope>
</reference>
<proteinExistence type="predicted"/>
<dbReference type="GeneID" id="14181484"/>
<protein>
    <submittedName>
        <fullName evidence="1">Uncharacterized protein</fullName>
    </submittedName>
</protein>
<sequence>MAIVDTLQFVPGKCWRSRMCAVIGFHQHRAICVDLIIQPDKRLLVAVGGDVKTAIDAAPGRVRVKPLTAFYQNSPVVRRVTLQPSDSSLVWYEPSEKTFTTGDAAFSVPSLALVVLPVVYACTQEDHLDSAIPLAAILPSELI</sequence>
<keyword evidence="2" id="KW-1185">Reference proteome</keyword>
<evidence type="ECO:0000313" key="1">
    <source>
        <dbReference type="EMBL" id="AFM75996.1"/>
    </source>
</evidence>
<dbReference type="Proteomes" id="UP000010399">
    <property type="component" value="Segment"/>
</dbReference>
<gene>
    <name evidence="1" type="ORF">mEpX1_025</name>
</gene>